<reference evidence="1" key="1">
    <citation type="submission" date="2020-02" db="EMBL/GenBank/DDBJ databases">
        <authorList>
            <person name="Meier V. D."/>
        </authorList>
    </citation>
    <scope>NUCLEOTIDE SEQUENCE</scope>
    <source>
        <strain evidence="1">AVDCRST_MAG01</strain>
    </source>
</reference>
<protein>
    <submittedName>
        <fullName evidence="1">Uncharacterized protein</fullName>
    </submittedName>
</protein>
<feature type="non-terminal residue" evidence="1">
    <location>
        <position position="35"/>
    </location>
</feature>
<gene>
    <name evidence="1" type="ORF">AVDCRST_MAG01-01-2501</name>
</gene>
<proteinExistence type="predicted"/>
<dbReference type="EMBL" id="CADCUW010000341">
    <property type="protein sequence ID" value="CAA9424655.1"/>
    <property type="molecule type" value="Genomic_DNA"/>
</dbReference>
<sequence>AHPTHPDDTGFAPVRATVLQARLAARSGAPGWRDP</sequence>
<feature type="non-terminal residue" evidence="1">
    <location>
        <position position="1"/>
    </location>
</feature>
<evidence type="ECO:0000313" key="1">
    <source>
        <dbReference type="EMBL" id="CAA9424655.1"/>
    </source>
</evidence>
<name>A0A6J4PSF9_9ACTN</name>
<dbReference type="AlphaFoldDB" id="A0A6J4PSF9"/>
<accession>A0A6J4PSF9</accession>
<organism evidence="1">
    <name type="scientific">uncultured Rubrobacteraceae bacterium</name>
    <dbReference type="NCBI Taxonomy" id="349277"/>
    <lineage>
        <taxon>Bacteria</taxon>
        <taxon>Bacillati</taxon>
        <taxon>Actinomycetota</taxon>
        <taxon>Rubrobacteria</taxon>
        <taxon>Rubrobacterales</taxon>
        <taxon>Rubrobacteraceae</taxon>
        <taxon>environmental samples</taxon>
    </lineage>
</organism>